<dbReference type="HAMAP" id="MF_00147_B">
    <property type="entry name" value="TIM_B"/>
    <property type="match status" value="1"/>
</dbReference>
<keyword evidence="2 6" id="KW-0312">Gluconeogenesis</keyword>
<feature type="active site" description="Proton acceptor" evidence="6">
    <location>
        <position position="178"/>
    </location>
</feature>
<proteinExistence type="inferred from homology"/>
<dbReference type="UniPathway" id="UPA00109">
    <property type="reaction ID" value="UER00189"/>
</dbReference>
<comment type="pathway">
    <text evidence="6 7">Carbohydrate biosynthesis; gluconeogenesis.</text>
</comment>
<dbReference type="InterPro" id="IPR035990">
    <property type="entry name" value="TIM_sf"/>
</dbReference>
<feature type="binding site" evidence="6">
    <location>
        <begin position="241"/>
        <end position="242"/>
    </location>
    <ligand>
        <name>substrate</name>
    </ligand>
</feature>
<evidence type="ECO:0000256" key="6">
    <source>
        <dbReference type="HAMAP-Rule" id="MF_00147"/>
    </source>
</evidence>
<dbReference type="InterPro" id="IPR020861">
    <property type="entry name" value="Triosephosphate_isomerase_AS"/>
</dbReference>
<evidence type="ECO:0000256" key="3">
    <source>
        <dbReference type="ARBA" id="ARBA00022490"/>
    </source>
</evidence>
<comment type="similarity">
    <text evidence="1 6 7">Belongs to the triosephosphate isomerase family.</text>
</comment>
<comment type="catalytic activity">
    <reaction evidence="6 7">
        <text>D-glyceraldehyde 3-phosphate = dihydroxyacetone phosphate</text>
        <dbReference type="Rhea" id="RHEA:18585"/>
        <dbReference type="ChEBI" id="CHEBI:57642"/>
        <dbReference type="ChEBI" id="CHEBI:59776"/>
        <dbReference type="EC" id="5.3.1.1"/>
    </reaction>
</comment>
<comment type="subunit">
    <text evidence="6 7">Homodimer.</text>
</comment>
<keyword evidence="5 6" id="KW-0413">Isomerase</keyword>
<dbReference type="PANTHER" id="PTHR21139">
    <property type="entry name" value="TRIOSEPHOSPHATE ISOMERASE"/>
    <property type="match status" value="1"/>
</dbReference>
<dbReference type="GO" id="GO:0006094">
    <property type="term" value="P:gluconeogenesis"/>
    <property type="evidence" value="ECO:0007669"/>
    <property type="project" value="UniProtKB-UniRule"/>
</dbReference>
<dbReference type="SUPFAM" id="SSF51351">
    <property type="entry name" value="Triosephosphate isomerase (TIM)"/>
    <property type="match status" value="1"/>
</dbReference>
<comment type="pathway">
    <text evidence="6 7">Carbohydrate degradation; glycolysis; D-glyceraldehyde 3-phosphate from glycerone phosphate: step 1/1.</text>
</comment>
<accession>A0A0G1KEM2</accession>
<feature type="binding site" evidence="6">
    <location>
        <begin position="8"/>
        <end position="10"/>
    </location>
    <ligand>
        <name>substrate</name>
    </ligand>
</feature>
<evidence type="ECO:0000256" key="2">
    <source>
        <dbReference type="ARBA" id="ARBA00022432"/>
    </source>
</evidence>
<dbReference type="Gene3D" id="3.20.20.70">
    <property type="entry name" value="Aldolase class I"/>
    <property type="match status" value="1"/>
</dbReference>
<dbReference type="InterPro" id="IPR022896">
    <property type="entry name" value="TrioseP_Isoase_bac/euk"/>
</dbReference>
<dbReference type="PROSITE" id="PS51440">
    <property type="entry name" value="TIM_2"/>
    <property type="match status" value="1"/>
</dbReference>
<dbReference type="InterPro" id="IPR013785">
    <property type="entry name" value="Aldolase_TIM"/>
</dbReference>
<dbReference type="UniPathway" id="UPA00138"/>
<dbReference type="EC" id="5.3.1.1" evidence="6 7"/>
<protein>
    <recommendedName>
        <fullName evidence="6 7">Triosephosphate isomerase</fullName>
        <shortName evidence="6">TIM</shortName>
        <shortName evidence="6">TPI</shortName>
        <ecNumber evidence="6 7">5.3.1.1</ecNumber>
    </recommendedName>
    <alternativeName>
        <fullName evidence="6">Triose-phosphate isomerase</fullName>
    </alternativeName>
</protein>
<dbReference type="GO" id="GO:0005829">
    <property type="term" value="C:cytosol"/>
    <property type="evidence" value="ECO:0007669"/>
    <property type="project" value="TreeGrafter"/>
</dbReference>
<sequence>MPKIIIANWKLNPATLAEAEELAKASDVEGLVICPPYPFLKAAAGVVKKSQLGAQDLFWEDKGAYTGEVSGSQLKDLGVKFVIIGHSERRQNLGETDEMVAKKIAATLQDGLIPILCVGETRAQRDAGETKEVVARELKTGLSLIGNCLPASEAGKLKTPNQNKFGTGQVKNLVVAYEPIWAIGTGTPDTPENMLEMIQYIEGIMNELGIMGTVVIYGGSVTSKNAESFLRHNEIGGALVGGASLNGEEIKAIVKIAEKYN</sequence>
<evidence type="ECO:0000313" key="8">
    <source>
        <dbReference type="EMBL" id="KKT82151.1"/>
    </source>
</evidence>
<dbReference type="NCBIfam" id="TIGR00419">
    <property type="entry name" value="tim"/>
    <property type="match status" value="1"/>
</dbReference>
<dbReference type="GO" id="GO:0019563">
    <property type="term" value="P:glycerol catabolic process"/>
    <property type="evidence" value="ECO:0007669"/>
    <property type="project" value="TreeGrafter"/>
</dbReference>
<dbReference type="PROSITE" id="PS00171">
    <property type="entry name" value="TIM_1"/>
    <property type="match status" value="1"/>
</dbReference>
<reference evidence="8 9" key="1">
    <citation type="journal article" date="2015" name="Nature">
        <title>rRNA introns, odd ribosomes, and small enigmatic genomes across a large radiation of phyla.</title>
        <authorList>
            <person name="Brown C.T."/>
            <person name="Hug L.A."/>
            <person name="Thomas B.C."/>
            <person name="Sharon I."/>
            <person name="Castelle C.J."/>
            <person name="Singh A."/>
            <person name="Wilkins M.J."/>
            <person name="Williams K.H."/>
            <person name="Banfield J.F."/>
        </authorList>
    </citation>
    <scope>NUCLEOTIDE SEQUENCE [LARGE SCALE GENOMIC DNA]</scope>
</reference>
<comment type="subcellular location">
    <subcellularLocation>
        <location evidence="6 7">Cytoplasm</location>
    </subcellularLocation>
</comment>
<dbReference type="Proteomes" id="UP000034595">
    <property type="component" value="Unassembled WGS sequence"/>
</dbReference>
<dbReference type="AlphaFoldDB" id="A0A0G1KEM2"/>
<dbReference type="EMBL" id="LCJQ01000002">
    <property type="protein sequence ID" value="KKT82151.1"/>
    <property type="molecule type" value="Genomic_DNA"/>
</dbReference>
<dbReference type="GO" id="GO:0006096">
    <property type="term" value="P:glycolytic process"/>
    <property type="evidence" value="ECO:0007669"/>
    <property type="project" value="UniProtKB-UniRule"/>
</dbReference>
<dbReference type="PANTHER" id="PTHR21139:SF42">
    <property type="entry name" value="TRIOSEPHOSPHATE ISOMERASE"/>
    <property type="match status" value="1"/>
</dbReference>
<dbReference type="CDD" id="cd00311">
    <property type="entry name" value="TIM"/>
    <property type="match status" value="1"/>
</dbReference>
<dbReference type="GO" id="GO:0046166">
    <property type="term" value="P:glyceraldehyde-3-phosphate biosynthetic process"/>
    <property type="evidence" value="ECO:0007669"/>
    <property type="project" value="TreeGrafter"/>
</dbReference>
<dbReference type="Pfam" id="PF00121">
    <property type="entry name" value="TIM"/>
    <property type="match status" value="1"/>
</dbReference>
<dbReference type="PATRIC" id="fig|1618610.3.peg.108"/>
<feature type="active site" description="Electrophile" evidence="6">
    <location>
        <position position="86"/>
    </location>
</feature>
<evidence type="ECO:0000256" key="5">
    <source>
        <dbReference type="ARBA" id="ARBA00023235"/>
    </source>
</evidence>
<evidence type="ECO:0000256" key="1">
    <source>
        <dbReference type="ARBA" id="ARBA00007422"/>
    </source>
</evidence>
<keyword evidence="3 6" id="KW-0963">Cytoplasm</keyword>
<evidence type="ECO:0000256" key="7">
    <source>
        <dbReference type="RuleBase" id="RU363013"/>
    </source>
</evidence>
<evidence type="ECO:0000256" key="4">
    <source>
        <dbReference type="ARBA" id="ARBA00023152"/>
    </source>
</evidence>
<gene>
    <name evidence="6" type="primary">tpiA</name>
    <name evidence="8" type="ORF">UW78_C0002G0032</name>
</gene>
<dbReference type="GO" id="GO:0004807">
    <property type="term" value="F:triose-phosphate isomerase activity"/>
    <property type="evidence" value="ECO:0007669"/>
    <property type="project" value="UniProtKB-UniRule"/>
</dbReference>
<comment type="function">
    <text evidence="6">Involved in the gluconeogenesis. Catalyzes stereospecifically the conversion of dihydroxyacetone phosphate (DHAP) to D-glyceraldehyde-3-phosphate (G3P).</text>
</comment>
<feature type="binding site" evidence="6">
    <location>
        <position position="184"/>
    </location>
    <ligand>
        <name>substrate</name>
    </ligand>
</feature>
<feature type="binding site" evidence="6">
    <location>
        <position position="220"/>
    </location>
    <ligand>
        <name>substrate</name>
    </ligand>
</feature>
<name>A0A0G1KEM2_9BACT</name>
<evidence type="ECO:0000313" key="9">
    <source>
        <dbReference type="Proteomes" id="UP000034595"/>
    </source>
</evidence>
<keyword evidence="4 6" id="KW-0324">Glycolysis</keyword>
<comment type="caution">
    <text evidence="8">The sequence shown here is derived from an EMBL/GenBank/DDBJ whole genome shotgun (WGS) entry which is preliminary data.</text>
</comment>
<organism evidence="8 9">
    <name type="scientific">Candidatus Azambacteria bacterium GW2011_GWA1_44_9</name>
    <dbReference type="NCBI Taxonomy" id="1618610"/>
    <lineage>
        <taxon>Bacteria</taxon>
        <taxon>Candidatus Azamiibacteriota</taxon>
    </lineage>
</organism>
<dbReference type="InterPro" id="IPR000652">
    <property type="entry name" value="Triosephosphate_isomerase"/>
</dbReference>